<dbReference type="InterPro" id="IPR013545">
    <property type="entry name" value="T2SS_protein-GspG_C"/>
</dbReference>
<accession>A0A2U8E2X3</accession>
<dbReference type="AlphaFoldDB" id="A0A2U8E2X3"/>
<feature type="transmembrane region" description="Helical" evidence="2">
    <location>
        <begin position="12"/>
        <end position="37"/>
    </location>
</feature>
<feature type="domain" description="Type II secretion system protein GspG C-terminal" evidence="3">
    <location>
        <begin position="44"/>
        <end position="147"/>
    </location>
</feature>
<evidence type="ECO:0000256" key="2">
    <source>
        <dbReference type="SAM" id="Phobius"/>
    </source>
</evidence>
<dbReference type="RefSeq" id="WP_108825039.1">
    <property type="nucleotide sequence ID" value="NZ_CP023004.1"/>
</dbReference>
<organism evidence="4 5">
    <name type="scientific">Ereboglobus luteus</name>
    <dbReference type="NCBI Taxonomy" id="1796921"/>
    <lineage>
        <taxon>Bacteria</taxon>
        <taxon>Pseudomonadati</taxon>
        <taxon>Verrucomicrobiota</taxon>
        <taxon>Opitutia</taxon>
        <taxon>Opitutales</taxon>
        <taxon>Opitutaceae</taxon>
        <taxon>Ereboglobus</taxon>
    </lineage>
</organism>
<dbReference type="InterPro" id="IPR012902">
    <property type="entry name" value="N_methyl_site"/>
</dbReference>
<dbReference type="KEGG" id="elut:CKA38_08240"/>
<sequence length="156" mass="16985">MRHTARRFLHTTARAFTLLEILVVLAIAGMIIGLAVANFDNIFGGAKEDVAKMFVSSSLKVPLQSYRMHMGDFPSTAEGLQALIIAPADKAERWRGPYLDGDKSTLLDPWGVAYQYNYPGTRNKTGYDVWSNGPDKQSGTADDIGNWATGSATTGQ</sequence>
<dbReference type="GO" id="GO:0015627">
    <property type="term" value="C:type II protein secretion system complex"/>
    <property type="evidence" value="ECO:0007669"/>
    <property type="project" value="InterPro"/>
</dbReference>
<dbReference type="Gene3D" id="3.30.700.10">
    <property type="entry name" value="Glycoprotein, Type 4 Pilin"/>
    <property type="match status" value="1"/>
</dbReference>
<gene>
    <name evidence="4" type="primary">gspG</name>
    <name evidence="4" type="ORF">CKA38_08240</name>
</gene>
<keyword evidence="2" id="KW-0812">Transmembrane</keyword>
<keyword evidence="5" id="KW-1185">Reference proteome</keyword>
<evidence type="ECO:0000313" key="5">
    <source>
        <dbReference type="Proteomes" id="UP000244896"/>
    </source>
</evidence>
<feature type="region of interest" description="Disordered" evidence="1">
    <location>
        <begin position="129"/>
        <end position="156"/>
    </location>
</feature>
<evidence type="ECO:0000313" key="4">
    <source>
        <dbReference type="EMBL" id="AWI09228.1"/>
    </source>
</evidence>
<name>A0A2U8E2X3_9BACT</name>
<proteinExistence type="predicted"/>
<keyword evidence="2" id="KW-1133">Transmembrane helix</keyword>
<keyword evidence="2" id="KW-0472">Membrane</keyword>
<protein>
    <submittedName>
        <fullName evidence="4">Type II secretion system protein GspG</fullName>
    </submittedName>
</protein>
<dbReference type="NCBIfam" id="TIGR02532">
    <property type="entry name" value="IV_pilin_GFxxxE"/>
    <property type="match status" value="1"/>
</dbReference>
<reference evidence="4 5" key="1">
    <citation type="journal article" date="2018" name="Syst. Appl. Microbiol.">
        <title>Ereboglobus luteus gen. nov. sp. nov. from cockroach guts, and new insights into the oxygen relationship of the genera Opitutus and Didymococcus (Verrucomicrobia: Opitutaceae).</title>
        <authorList>
            <person name="Tegtmeier D."/>
            <person name="Belitz A."/>
            <person name="Radek R."/>
            <person name="Heimerl T."/>
            <person name="Brune A."/>
        </authorList>
    </citation>
    <scope>NUCLEOTIDE SEQUENCE [LARGE SCALE GENOMIC DNA]</scope>
    <source>
        <strain evidence="4 5">Ho45</strain>
    </source>
</reference>
<dbReference type="InterPro" id="IPR010054">
    <property type="entry name" value="Type2_sec_GspG"/>
</dbReference>
<evidence type="ECO:0000256" key="1">
    <source>
        <dbReference type="SAM" id="MobiDB-lite"/>
    </source>
</evidence>
<dbReference type="Proteomes" id="UP000244896">
    <property type="component" value="Chromosome"/>
</dbReference>
<dbReference type="EMBL" id="CP023004">
    <property type="protein sequence ID" value="AWI09228.1"/>
    <property type="molecule type" value="Genomic_DNA"/>
</dbReference>
<evidence type="ECO:0000259" key="3">
    <source>
        <dbReference type="Pfam" id="PF08334"/>
    </source>
</evidence>
<dbReference type="GO" id="GO:0015628">
    <property type="term" value="P:protein secretion by the type II secretion system"/>
    <property type="evidence" value="ECO:0007669"/>
    <property type="project" value="InterPro"/>
</dbReference>
<dbReference type="SUPFAM" id="SSF54523">
    <property type="entry name" value="Pili subunits"/>
    <property type="match status" value="1"/>
</dbReference>
<dbReference type="NCBIfam" id="TIGR01710">
    <property type="entry name" value="typeII_sec_gspG"/>
    <property type="match status" value="1"/>
</dbReference>
<dbReference type="InterPro" id="IPR045584">
    <property type="entry name" value="Pilin-like"/>
</dbReference>
<dbReference type="Pfam" id="PF08334">
    <property type="entry name" value="T2SSG"/>
    <property type="match status" value="1"/>
</dbReference>